<proteinExistence type="predicted"/>
<sequence length="121" mass="14044">MALHDVRVLSLVEVAQALNDLVLTRKIDFLKCVLHPDLQLNYFTIRLLNSLVLRVKQVLEIMALLLQLAKCLLPSVLSRFFIFLHLNNLEVKLVVLLGQPLIFLLEREERLLIKLLIMLNH</sequence>
<organism evidence="1">
    <name type="scientific">Strombidium inclinatum</name>
    <dbReference type="NCBI Taxonomy" id="197538"/>
    <lineage>
        <taxon>Eukaryota</taxon>
        <taxon>Sar</taxon>
        <taxon>Alveolata</taxon>
        <taxon>Ciliophora</taxon>
        <taxon>Intramacronucleata</taxon>
        <taxon>Spirotrichea</taxon>
        <taxon>Oligotrichia</taxon>
        <taxon>Strombidiidae</taxon>
        <taxon>Strombidium</taxon>
    </lineage>
</organism>
<evidence type="ECO:0000313" key="1">
    <source>
        <dbReference type="EMBL" id="CAE0324803.1"/>
    </source>
</evidence>
<gene>
    <name evidence="1" type="ORF">SINC0208_LOCUS5425</name>
</gene>
<protein>
    <submittedName>
        <fullName evidence="1">Uncharacterized protein</fullName>
    </submittedName>
</protein>
<name>A0A7S3MUF6_9SPIT</name>
<dbReference type="EMBL" id="HBIH01013174">
    <property type="protein sequence ID" value="CAE0324803.1"/>
    <property type="molecule type" value="Transcribed_RNA"/>
</dbReference>
<accession>A0A7S3MUF6</accession>
<dbReference type="AlphaFoldDB" id="A0A7S3MUF6"/>
<reference evidence="1" key="1">
    <citation type="submission" date="2021-01" db="EMBL/GenBank/DDBJ databases">
        <authorList>
            <person name="Corre E."/>
            <person name="Pelletier E."/>
            <person name="Niang G."/>
            <person name="Scheremetjew M."/>
            <person name="Finn R."/>
            <person name="Kale V."/>
            <person name="Holt S."/>
            <person name="Cochrane G."/>
            <person name="Meng A."/>
            <person name="Brown T."/>
            <person name="Cohen L."/>
        </authorList>
    </citation>
    <scope>NUCLEOTIDE SEQUENCE</scope>
    <source>
        <strain evidence="1">S3</strain>
    </source>
</reference>